<evidence type="ECO:0000313" key="5">
    <source>
        <dbReference type="EMBL" id="CAJ0575347.1"/>
    </source>
</evidence>
<dbReference type="SUPFAM" id="SSF51905">
    <property type="entry name" value="FAD/NAD(P)-binding domain"/>
    <property type="match status" value="1"/>
</dbReference>
<dbReference type="PANTHER" id="PTHR10742">
    <property type="entry name" value="FLAVIN MONOAMINE OXIDASE"/>
    <property type="match status" value="1"/>
</dbReference>
<dbReference type="InterPro" id="IPR036388">
    <property type="entry name" value="WH-like_DNA-bd_sf"/>
</dbReference>
<dbReference type="InterPro" id="IPR007526">
    <property type="entry name" value="SWIRM"/>
</dbReference>
<dbReference type="SUPFAM" id="SSF46689">
    <property type="entry name" value="Homeodomain-like"/>
    <property type="match status" value="1"/>
</dbReference>
<dbReference type="GO" id="GO:0005634">
    <property type="term" value="C:nucleus"/>
    <property type="evidence" value="ECO:0007669"/>
    <property type="project" value="UniProtKB-SubCell"/>
</dbReference>
<dbReference type="InterPro" id="IPR050281">
    <property type="entry name" value="Flavin_monoamine_oxidase"/>
</dbReference>
<protein>
    <recommendedName>
        <fullName evidence="4">SWIRM domain-containing protein</fullName>
    </recommendedName>
</protein>
<dbReference type="PROSITE" id="PS50934">
    <property type="entry name" value="SWIRM"/>
    <property type="match status" value="1"/>
</dbReference>
<sequence length="738" mass="83119">MGAEPKVAEDFVAKMPAESARALLQGGEIEVLRWEDDEIALRMAANHSRLPWDELSEQEREVFGEVETNEAHRSMYLFIRNRILQMWVLEPNVETRLEDVRTQMPYPYRDCLPLQKRIHAFLVRYGYINFGRYCPLTQPMLKVPTKVLVIGAGAAGMAAYSQLTTFGFDVQLLEAKSEVGGRIQSYYDQRARASAELGATCIRGFAGNPLCILARQSRVVLKELSGSETLYDEKGQPLSDKLEKIGAELYEKLLATAAYITEEKKITHFGGFELSLEDLVKKLQQLIKLGQTDNAMEFWVMGKEVVRKRAQLYEEQYLCKKICDELNEKIVALEAERKPSGNGAVDLEQEMINDILLRCYRKDISDAVSKYDNLAKRRKVVDEKLQNVRTMDGGDVLINNEQQQLVQHNLAALEWATGAPLHKLSLRHWDHDDPFGLKGANLIPERNFRELLDTLTFKKKEQIRYRHEVKEIRCTDAGCQVVVQRPQAGAPCVSETVTLHADAVICTFPIGVLKRSVEPASADPKKVAPRFTPELPEAKVDAIRKLGSGIVNKLLLIFDRPFWESQIQQYGYFGMIPKAEASGSRGEFFSFLVCNDTPALICLLAGESAELPSGTTTQHLVAKAMSILQKIFGSVTPKEPLGVRLTRWHEDPYAQCAFSYMGKESHPDMYDEIAKPIIPEGPGGKPRVFFAGEHTHRRYPATVHGAFLSGQREAANVADTFLGRPFAKDYTPVCFDIE</sequence>
<comment type="similarity">
    <text evidence="2">Belongs to the flavin monoamine oxidase family.</text>
</comment>
<comment type="caution">
    <text evidence="5">The sequence shown here is derived from an EMBL/GenBank/DDBJ whole genome shotgun (WGS) entry which is preliminary data.</text>
</comment>
<dbReference type="Proteomes" id="UP001177023">
    <property type="component" value="Unassembled WGS sequence"/>
</dbReference>
<dbReference type="Gene3D" id="3.50.50.60">
    <property type="entry name" value="FAD/NAD(P)-binding domain"/>
    <property type="match status" value="2"/>
</dbReference>
<dbReference type="PANTHER" id="PTHR10742:SF386">
    <property type="entry name" value="LYSINE-SPECIFIC HISTONE DEMETHYLASE 1A"/>
    <property type="match status" value="1"/>
</dbReference>
<dbReference type="InterPro" id="IPR009057">
    <property type="entry name" value="Homeodomain-like_sf"/>
</dbReference>
<keyword evidence="6" id="KW-1185">Reference proteome</keyword>
<comment type="subcellular location">
    <subcellularLocation>
        <location evidence="1">Nucleus</location>
    </subcellularLocation>
</comment>
<organism evidence="5 6">
    <name type="scientific">Mesorhabditis spiculigera</name>
    <dbReference type="NCBI Taxonomy" id="96644"/>
    <lineage>
        <taxon>Eukaryota</taxon>
        <taxon>Metazoa</taxon>
        <taxon>Ecdysozoa</taxon>
        <taxon>Nematoda</taxon>
        <taxon>Chromadorea</taxon>
        <taxon>Rhabditida</taxon>
        <taxon>Rhabditina</taxon>
        <taxon>Rhabditomorpha</taxon>
        <taxon>Rhabditoidea</taxon>
        <taxon>Rhabditidae</taxon>
        <taxon>Mesorhabditinae</taxon>
        <taxon>Mesorhabditis</taxon>
    </lineage>
</organism>
<dbReference type="GO" id="GO:0003682">
    <property type="term" value="F:chromatin binding"/>
    <property type="evidence" value="ECO:0007669"/>
    <property type="project" value="TreeGrafter"/>
</dbReference>
<gene>
    <name evidence="5" type="ORF">MSPICULIGERA_LOCUS13658</name>
</gene>
<dbReference type="GO" id="GO:0050660">
    <property type="term" value="F:flavin adenine dinucleotide binding"/>
    <property type="evidence" value="ECO:0007669"/>
    <property type="project" value="TreeGrafter"/>
</dbReference>
<accession>A0AA36CVX8</accession>
<evidence type="ECO:0000256" key="2">
    <source>
        <dbReference type="ARBA" id="ARBA00005995"/>
    </source>
</evidence>
<dbReference type="FunFam" id="1.10.10.10:FF:000064">
    <property type="entry name" value="Lysine-specific histone demethylase 1A"/>
    <property type="match status" value="1"/>
</dbReference>
<evidence type="ECO:0000259" key="4">
    <source>
        <dbReference type="PROSITE" id="PS50934"/>
    </source>
</evidence>
<reference evidence="5" key="1">
    <citation type="submission" date="2023-06" db="EMBL/GenBank/DDBJ databases">
        <authorList>
            <person name="Delattre M."/>
        </authorList>
    </citation>
    <scope>NUCLEOTIDE SEQUENCE</scope>
    <source>
        <strain evidence="5">AF72</strain>
    </source>
</reference>
<keyword evidence="3" id="KW-0560">Oxidoreductase</keyword>
<dbReference type="Gene3D" id="1.10.287.80">
    <property type="entry name" value="ATP synthase, gamma subunit, helix hairpin domain"/>
    <property type="match status" value="1"/>
</dbReference>
<evidence type="ECO:0000256" key="1">
    <source>
        <dbReference type="ARBA" id="ARBA00004123"/>
    </source>
</evidence>
<name>A0AA36CVX8_9BILA</name>
<feature type="non-terminal residue" evidence="5">
    <location>
        <position position="738"/>
    </location>
</feature>
<evidence type="ECO:0000313" key="6">
    <source>
        <dbReference type="Proteomes" id="UP001177023"/>
    </source>
</evidence>
<dbReference type="Pfam" id="PF01593">
    <property type="entry name" value="Amino_oxidase"/>
    <property type="match status" value="2"/>
</dbReference>
<dbReference type="GO" id="GO:0140682">
    <property type="term" value="F:FAD-dependent H3K4me/H3K4me3 demethylase activity"/>
    <property type="evidence" value="ECO:0007669"/>
    <property type="project" value="UniProtKB-ARBA"/>
</dbReference>
<dbReference type="SUPFAM" id="SSF54373">
    <property type="entry name" value="FAD-linked reductases, C-terminal domain"/>
    <property type="match status" value="1"/>
</dbReference>
<feature type="domain" description="SWIRM" evidence="4">
    <location>
        <begin position="41"/>
        <end position="139"/>
    </location>
</feature>
<dbReference type="EMBL" id="CATQJA010002637">
    <property type="protein sequence ID" value="CAJ0575347.1"/>
    <property type="molecule type" value="Genomic_DNA"/>
</dbReference>
<proteinExistence type="inferred from homology"/>
<dbReference type="Pfam" id="PF04433">
    <property type="entry name" value="SWIRM"/>
    <property type="match status" value="1"/>
</dbReference>
<dbReference type="Gene3D" id="1.10.10.10">
    <property type="entry name" value="Winged helix-like DNA-binding domain superfamily/Winged helix DNA-binding domain"/>
    <property type="match status" value="1"/>
</dbReference>
<dbReference type="InterPro" id="IPR002937">
    <property type="entry name" value="Amino_oxidase"/>
</dbReference>
<dbReference type="Gene3D" id="3.90.660.10">
    <property type="match status" value="1"/>
</dbReference>
<evidence type="ECO:0000256" key="3">
    <source>
        <dbReference type="ARBA" id="ARBA00023002"/>
    </source>
</evidence>
<dbReference type="AlphaFoldDB" id="A0AA36CVX8"/>
<dbReference type="InterPro" id="IPR036188">
    <property type="entry name" value="FAD/NAD-bd_sf"/>
</dbReference>